<keyword evidence="1" id="KW-1133">Transmembrane helix</keyword>
<name>A0A5B7WTX5_9MICC</name>
<keyword evidence="2" id="KW-0378">Hydrolase</keyword>
<keyword evidence="1" id="KW-0472">Membrane</keyword>
<gene>
    <name evidence="2" type="ORF">GcLGCM259_1695</name>
</gene>
<sequence length="243" mass="25449">MSGAAAWLAITTQVDLGPVNLGLGLFEMNQWETLAGAIVCAGAAMLPDADHPSATIARSLPPISNLVTRLVCTISGGHRNGTHSLLGVGAFALLAWVLDKWSVHTAGLGVVYPGAAVFAVLLISFAVKTMKFMPALLCWVIALAGAAFVGMNAPDERSWFFLAVVLGAGVHLLGDMLTIGGVNLLWPIRFKAPRWFRRLPGIGGCWKANGRVAVPVLGATGSNAEWVLASALTSYVTVALLLH</sequence>
<proteinExistence type="predicted"/>
<dbReference type="PANTHER" id="PTHR35531:SF1">
    <property type="entry name" value="INNER MEMBRANE PROTEIN YBCI-RELATED"/>
    <property type="match status" value="1"/>
</dbReference>
<feature type="transmembrane region" description="Helical" evidence="1">
    <location>
        <begin position="81"/>
        <end position="98"/>
    </location>
</feature>
<reference evidence="2 3" key="1">
    <citation type="submission" date="2018-12" db="EMBL/GenBank/DDBJ databases">
        <title>Complete Genome Sequence of Glutamicibacter creatinolyticus strain LGCM259,isolated from an abscess of a 12-year-old mare in Italy.</title>
        <authorList>
            <person name="Santos R.G."/>
            <person name="Silva A.L."/>
            <person name="Seyffert N."/>
            <person name="Castro T.L.P."/>
            <person name="Attili A.R."/>
            <person name="Rifici C."/>
            <person name="Mazzullo G."/>
            <person name="Brenig B."/>
            <person name="Venanzi F."/>
            <person name="Azevedo V."/>
        </authorList>
    </citation>
    <scope>NUCLEOTIDE SEQUENCE [LARGE SCALE GENOMIC DNA]</scope>
    <source>
        <strain evidence="2 3">LGCM 259</strain>
    </source>
</reference>
<accession>A0A5B7WTX5</accession>
<keyword evidence="1" id="KW-0812">Transmembrane</keyword>
<keyword evidence="3" id="KW-1185">Reference proteome</keyword>
<dbReference type="GO" id="GO:0016787">
    <property type="term" value="F:hydrolase activity"/>
    <property type="evidence" value="ECO:0007669"/>
    <property type="project" value="UniProtKB-KW"/>
</dbReference>
<evidence type="ECO:0000313" key="2">
    <source>
        <dbReference type="EMBL" id="QCY47419.1"/>
    </source>
</evidence>
<dbReference type="InterPro" id="IPR007404">
    <property type="entry name" value="YdjM-like"/>
</dbReference>
<organism evidence="2 3">
    <name type="scientific">Glutamicibacter creatinolyticus</name>
    <dbReference type="NCBI Taxonomy" id="162496"/>
    <lineage>
        <taxon>Bacteria</taxon>
        <taxon>Bacillati</taxon>
        <taxon>Actinomycetota</taxon>
        <taxon>Actinomycetes</taxon>
        <taxon>Micrococcales</taxon>
        <taxon>Micrococcaceae</taxon>
        <taxon>Glutamicibacter</taxon>
    </lineage>
</organism>
<evidence type="ECO:0000313" key="3">
    <source>
        <dbReference type="Proteomes" id="UP000307000"/>
    </source>
</evidence>
<feature type="transmembrane region" description="Helical" evidence="1">
    <location>
        <begin position="134"/>
        <end position="153"/>
    </location>
</feature>
<feature type="transmembrane region" description="Helical" evidence="1">
    <location>
        <begin position="159"/>
        <end position="188"/>
    </location>
</feature>
<dbReference type="Proteomes" id="UP000307000">
    <property type="component" value="Chromosome"/>
</dbReference>
<feature type="transmembrane region" description="Helical" evidence="1">
    <location>
        <begin position="110"/>
        <end position="127"/>
    </location>
</feature>
<dbReference type="Pfam" id="PF04307">
    <property type="entry name" value="YdjM"/>
    <property type="match status" value="1"/>
</dbReference>
<dbReference type="AlphaFoldDB" id="A0A5B7WTX5"/>
<dbReference type="EMBL" id="CP034412">
    <property type="protein sequence ID" value="QCY47419.1"/>
    <property type="molecule type" value="Genomic_DNA"/>
</dbReference>
<dbReference type="PANTHER" id="PTHR35531">
    <property type="entry name" value="INNER MEMBRANE PROTEIN YBCI-RELATED"/>
    <property type="match status" value="1"/>
</dbReference>
<protein>
    <submittedName>
        <fullName evidence="2">Hydrolase</fullName>
    </submittedName>
</protein>
<evidence type="ECO:0000256" key="1">
    <source>
        <dbReference type="SAM" id="Phobius"/>
    </source>
</evidence>
<dbReference type="KEGG" id="gcr:GcLGCM259_1695"/>